<dbReference type="Gene3D" id="3.40.50.300">
    <property type="entry name" value="P-loop containing nucleotide triphosphate hydrolases"/>
    <property type="match status" value="1"/>
</dbReference>
<evidence type="ECO:0000313" key="7">
    <source>
        <dbReference type="Proteomes" id="UP000039865"/>
    </source>
</evidence>
<accession>A0A078AWV1</accession>
<reference evidence="6 7" key="1">
    <citation type="submission" date="2014-06" db="EMBL/GenBank/DDBJ databases">
        <authorList>
            <person name="Swart Estienne"/>
        </authorList>
    </citation>
    <scope>NUCLEOTIDE SEQUENCE [LARGE SCALE GENOMIC DNA]</scope>
    <source>
        <strain evidence="6 7">130c</strain>
    </source>
</reference>
<evidence type="ECO:0000256" key="4">
    <source>
        <dbReference type="ARBA" id="ARBA00023125"/>
    </source>
</evidence>
<dbReference type="GO" id="GO:0140664">
    <property type="term" value="F:ATP-dependent DNA damage sensor activity"/>
    <property type="evidence" value="ECO:0007669"/>
    <property type="project" value="InterPro"/>
</dbReference>
<dbReference type="GO" id="GO:0006298">
    <property type="term" value="P:mismatch repair"/>
    <property type="evidence" value="ECO:0007669"/>
    <property type="project" value="InterPro"/>
</dbReference>
<evidence type="ECO:0000256" key="2">
    <source>
        <dbReference type="ARBA" id="ARBA00022741"/>
    </source>
</evidence>
<keyword evidence="7" id="KW-1185">Reference proteome</keyword>
<keyword evidence="2" id="KW-0547">Nucleotide-binding</keyword>
<dbReference type="Proteomes" id="UP000039865">
    <property type="component" value="Unassembled WGS sequence"/>
</dbReference>
<dbReference type="OrthoDB" id="10252754at2759"/>
<name>A0A078AWV1_STYLE</name>
<keyword evidence="3" id="KW-0067">ATP-binding</keyword>
<evidence type="ECO:0000259" key="5">
    <source>
        <dbReference type="SMART" id="SM00534"/>
    </source>
</evidence>
<dbReference type="SUPFAM" id="SSF48334">
    <property type="entry name" value="DNA repair protein MutS, domain III"/>
    <property type="match status" value="1"/>
</dbReference>
<dbReference type="InterPro" id="IPR045076">
    <property type="entry name" value="MutS"/>
</dbReference>
<dbReference type="SMART" id="SM00534">
    <property type="entry name" value="MUTSac"/>
    <property type="match status" value="1"/>
</dbReference>
<dbReference type="Pfam" id="PF00488">
    <property type="entry name" value="MutS_V"/>
    <property type="match status" value="1"/>
</dbReference>
<feature type="domain" description="DNA mismatch repair proteins mutS family" evidence="5">
    <location>
        <begin position="93"/>
        <end position="182"/>
    </location>
</feature>
<dbReference type="GO" id="GO:0030983">
    <property type="term" value="F:mismatched DNA binding"/>
    <property type="evidence" value="ECO:0007669"/>
    <property type="project" value="InterPro"/>
</dbReference>
<dbReference type="InterPro" id="IPR036187">
    <property type="entry name" value="DNA_mismatch_repair_MutS_sf"/>
</dbReference>
<dbReference type="InterPro" id="IPR027417">
    <property type="entry name" value="P-loop_NTPase"/>
</dbReference>
<dbReference type="InterPro" id="IPR000432">
    <property type="entry name" value="DNA_mismatch_repair_MutS_C"/>
</dbReference>
<dbReference type="OMA" id="ISHEPHM"/>
<proteinExistence type="inferred from homology"/>
<evidence type="ECO:0000313" key="6">
    <source>
        <dbReference type="EMBL" id="CDW86644.1"/>
    </source>
</evidence>
<evidence type="ECO:0000256" key="3">
    <source>
        <dbReference type="ARBA" id="ARBA00022840"/>
    </source>
</evidence>
<organism evidence="6 7">
    <name type="scientific">Stylonychia lemnae</name>
    <name type="common">Ciliate</name>
    <dbReference type="NCBI Taxonomy" id="5949"/>
    <lineage>
        <taxon>Eukaryota</taxon>
        <taxon>Sar</taxon>
        <taxon>Alveolata</taxon>
        <taxon>Ciliophora</taxon>
        <taxon>Intramacronucleata</taxon>
        <taxon>Spirotrichea</taxon>
        <taxon>Stichotrichia</taxon>
        <taxon>Sporadotrichida</taxon>
        <taxon>Oxytrichidae</taxon>
        <taxon>Stylonychinae</taxon>
        <taxon>Stylonychia</taxon>
    </lineage>
</organism>
<dbReference type="GO" id="GO:0032301">
    <property type="term" value="C:MutSalpha complex"/>
    <property type="evidence" value="ECO:0007669"/>
    <property type="project" value="TreeGrafter"/>
</dbReference>
<sequence length="182" mass="20802">MQYRQKLVPLLQDMFQRFYQYRNVWNNAVHCMAELDALCSLAVISHEPHMVRPVVHSKNEKPFLNVKQMRHPCVMHQKKQFVPNDVVLEYDNQRALLITGPNMGGKSTLLRATCLITILAQIGCHVPAESCELTIVDQIYTRIGASDRILENLSTFKLELSETKSIVDNANKHSLVIMDELG</sequence>
<comment type="similarity">
    <text evidence="1">Belongs to the DNA mismatch repair MutS family.</text>
</comment>
<keyword evidence="4" id="KW-0238">DNA-binding</keyword>
<dbReference type="InParanoid" id="A0A078AWV1"/>
<protein>
    <submittedName>
        <fullName evidence="6">Domain iii family protein</fullName>
    </submittedName>
</protein>
<dbReference type="PANTHER" id="PTHR11361">
    <property type="entry name" value="DNA MISMATCH REPAIR PROTEIN MUTS FAMILY MEMBER"/>
    <property type="match status" value="1"/>
</dbReference>
<dbReference type="SUPFAM" id="SSF52540">
    <property type="entry name" value="P-loop containing nucleoside triphosphate hydrolases"/>
    <property type="match status" value="1"/>
</dbReference>
<dbReference type="GO" id="GO:0005524">
    <property type="term" value="F:ATP binding"/>
    <property type="evidence" value="ECO:0007669"/>
    <property type="project" value="UniProtKB-KW"/>
</dbReference>
<gene>
    <name evidence="6" type="primary">Contig11042.g11807</name>
    <name evidence="6" type="ORF">STYLEM_15741</name>
</gene>
<dbReference type="EMBL" id="CCKQ01014847">
    <property type="protein sequence ID" value="CDW86644.1"/>
    <property type="molecule type" value="Genomic_DNA"/>
</dbReference>
<dbReference type="PANTHER" id="PTHR11361:SF148">
    <property type="entry name" value="DNA MISMATCH REPAIR PROTEIN MSH6"/>
    <property type="match status" value="1"/>
</dbReference>
<dbReference type="AlphaFoldDB" id="A0A078AWV1"/>
<evidence type="ECO:0000256" key="1">
    <source>
        <dbReference type="ARBA" id="ARBA00006271"/>
    </source>
</evidence>